<dbReference type="AlphaFoldDB" id="A0A1J1IZ27"/>
<evidence type="ECO:0000313" key="2">
    <source>
        <dbReference type="Proteomes" id="UP000183832"/>
    </source>
</evidence>
<keyword evidence="2" id="KW-1185">Reference proteome</keyword>
<organism evidence="1 2">
    <name type="scientific">Clunio marinus</name>
    <dbReference type="NCBI Taxonomy" id="568069"/>
    <lineage>
        <taxon>Eukaryota</taxon>
        <taxon>Metazoa</taxon>
        <taxon>Ecdysozoa</taxon>
        <taxon>Arthropoda</taxon>
        <taxon>Hexapoda</taxon>
        <taxon>Insecta</taxon>
        <taxon>Pterygota</taxon>
        <taxon>Neoptera</taxon>
        <taxon>Endopterygota</taxon>
        <taxon>Diptera</taxon>
        <taxon>Nematocera</taxon>
        <taxon>Chironomoidea</taxon>
        <taxon>Chironomidae</taxon>
        <taxon>Clunio</taxon>
    </lineage>
</organism>
<dbReference type="Proteomes" id="UP000183832">
    <property type="component" value="Unassembled WGS sequence"/>
</dbReference>
<proteinExistence type="predicted"/>
<sequence>MGFYLFLKTQRHFAEVKLRTSLTGCAFIHAHTLFVLVLFKQLLHIRFGNAGTKNKCSGIIFLPCSICGNLFSQVYNFICKQLFSFCVIEIYGFPENFNLSCFKSSLTLCTSFRRLLPQMKLTKTKLLIRVENCQLT</sequence>
<protein>
    <submittedName>
        <fullName evidence="1">CLUMA_CG016651, isoform A</fullName>
    </submittedName>
</protein>
<gene>
    <name evidence="1" type="ORF">CLUMA_CG016651</name>
</gene>
<reference evidence="1 2" key="1">
    <citation type="submission" date="2015-04" db="EMBL/GenBank/DDBJ databases">
        <authorList>
            <person name="Syromyatnikov M.Y."/>
            <person name="Popov V.N."/>
        </authorList>
    </citation>
    <scope>NUCLEOTIDE SEQUENCE [LARGE SCALE GENOMIC DNA]</scope>
</reference>
<evidence type="ECO:0000313" key="1">
    <source>
        <dbReference type="EMBL" id="CRL03841.1"/>
    </source>
</evidence>
<name>A0A1J1IZ27_9DIPT</name>
<dbReference type="EMBL" id="CVRI01000059">
    <property type="protein sequence ID" value="CRL03841.1"/>
    <property type="molecule type" value="Genomic_DNA"/>
</dbReference>
<accession>A0A1J1IZ27</accession>